<dbReference type="GO" id="GO:0004888">
    <property type="term" value="F:transmembrane signaling receptor activity"/>
    <property type="evidence" value="ECO:0007669"/>
    <property type="project" value="InterPro"/>
</dbReference>
<evidence type="ECO:0000256" key="2">
    <source>
        <dbReference type="ARBA" id="ARBA00022692"/>
    </source>
</evidence>
<evidence type="ECO:0000256" key="5">
    <source>
        <dbReference type="SAM" id="Phobius"/>
    </source>
</evidence>
<dbReference type="InterPro" id="IPR036719">
    <property type="entry name" value="Neuro-gated_channel_TM_sf"/>
</dbReference>
<dbReference type="InterPro" id="IPR018000">
    <property type="entry name" value="Neurotransmitter_ion_chnl_CS"/>
</dbReference>
<feature type="transmembrane region" description="Helical" evidence="5">
    <location>
        <begin position="141"/>
        <end position="169"/>
    </location>
</feature>
<dbReference type="InterPro" id="IPR006202">
    <property type="entry name" value="Neur_chan_lig-bd"/>
</dbReference>
<dbReference type="InterPro" id="IPR006029">
    <property type="entry name" value="Neurotrans-gated_channel_TM"/>
</dbReference>
<organism evidence="8 9">
    <name type="scientific">Pogonophryne albipinna</name>
    <dbReference type="NCBI Taxonomy" id="1090488"/>
    <lineage>
        <taxon>Eukaryota</taxon>
        <taxon>Metazoa</taxon>
        <taxon>Chordata</taxon>
        <taxon>Craniata</taxon>
        <taxon>Vertebrata</taxon>
        <taxon>Euteleostomi</taxon>
        <taxon>Actinopterygii</taxon>
        <taxon>Neopterygii</taxon>
        <taxon>Teleostei</taxon>
        <taxon>Neoteleostei</taxon>
        <taxon>Acanthomorphata</taxon>
        <taxon>Eupercaria</taxon>
        <taxon>Perciformes</taxon>
        <taxon>Notothenioidei</taxon>
        <taxon>Pogonophryne</taxon>
    </lineage>
</organism>
<dbReference type="Gene3D" id="2.70.170.10">
    <property type="entry name" value="Neurotransmitter-gated ion-channel ligand-binding domain"/>
    <property type="match status" value="1"/>
</dbReference>
<dbReference type="GO" id="GO:0005230">
    <property type="term" value="F:extracellular ligand-gated monoatomic ion channel activity"/>
    <property type="evidence" value="ECO:0007669"/>
    <property type="project" value="InterPro"/>
</dbReference>
<comment type="subcellular location">
    <subcellularLocation>
        <location evidence="1">Membrane</location>
        <topology evidence="1">Multi-pass membrane protein</topology>
    </subcellularLocation>
</comment>
<dbReference type="EMBL" id="JAPTMU010000024">
    <property type="protein sequence ID" value="KAJ4923939.1"/>
    <property type="molecule type" value="Genomic_DNA"/>
</dbReference>
<accession>A0AAD6F6W4</accession>
<keyword evidence="3 5" id="KW-1133">Transmembrane helix</keyword>
<evidence type="ECO:0000256" key="4">
    <source>
        <dbReference type="ARBA" id="ARBA00023136"/>
    </source>
</evidence>
<gene>
    <name evidence="8" type="ORF">JOQ06_028194</name>
</gene>
<evidence type="ECO:0000313" key="9">
    <source>
        <dbReference type="Proteomes" id="UP001219934"/>
    </source>
</evidence>
<dbReference type="SUPFAM" id="SSF63712">
    <property type="entry name" value="Nicotinic receptor ligand binding domain-like"/>
    <property type="match status" value="1"/>
</dbReference>
<dbReference type="SUPFAM" id="SSF90112">
    <property type="entry name" value="Neurotransmitter-gated ion-channel transmembrane pore"/>
    <property type="match status" value="1"/>
</dbReference>
<dbReference type="InterPro" id="IPR006201">
    <property type="entry name" value="Neur_channel"/>
</dbReference>
<keyword evidence="2 5" id="KW-0812">Transmembrane</keyword>
<proteinExistence type="predicted"/>
<dbReference type="Pfam" id="PF02931">
    <property type="entry name" value="Neur_chan_LBD"/>
    <property type="match status" value="1"/>
</dbReference>
<name>A0AAD6F6W4_9TELE</name>
<evidence type="ECO:0000259" key="6">
    <source>
        <dbReference type="Pfam" id="PF02931"/>
    </source>
</evidence>
<evidence type="ECO:0000256" key="1">
    <source>
        <dbReference type="ARBA" id="ARBA00004141"/>
    </source>
</evidence>
<dbReference type="Gene3D" id="1.20.58.390">
    <property type="entry name" value="Neurotransmitter-gated ion-channel transmembrane domain"/>
    <property type="match status" value="1"/>
</dbReference>
<feature type="domain" description="Neurotransmitter-gated ion-channel transmembrane" evidence="7">
    <location>
        <begin position="90"/>
        <end position="175"/>
    </location>
</feature>
<feature type="domain" description="Neurotransmitter-gated ion-channel ligand-binding" evidence="6">
    <location>
        <begin position="6"/>
        <end position="56"/>
    </location>
</feature>
<protein>
    <recommendedName>
        <fullName evidence="10">5-hydroxytryptamine (Serotonin) receptor 3A</fullName>
    </recommendedName>
</protein>
<keyword evidence="4 5" id="KW-0472">Membrane</keyword>
<dbReference type="Pfam" id="PF02932">
    <property type="entry name" value="Neur_chan_memb"/>
    <property type="match status" value="1"/>
</dbReference>
<comment type="caution">
    <text evidence="8">The sequence shown here is derived from an EMBL/GenBank/DDBJ whole genome shotgun (WGS) entry which is preliminary data.</text>
</comment>
<dbReference type="Proteomes" id="UP001219934">
    <property type="component" value="Unassembled WGS sequence"/>
</dbReference>
<feature type="transmembrane region" description="Helical" evidence="5">
    <location>
        <begin position="83"/>
        <end position="105"/>
    </location>
</feature>
<evidence type="ECO:0000256" key="3">
    <source>
        <dbReference type="ARBA" id="ARBA00022989"/>
    </source>
</evidence>
<feature type="non-terminal residue" evidence="8">
    <location>
        <position position="1"/>
    </location>
</feature>
<keyword evidence="9" id="KW-1185">Reference proteome</keyword>
<dbReference type="PROSITE" id="PS00236">
    <property type="entry name" value="NEUROTR_ION_CHANNEL"/>
    <property type="match status" value="1"/>
</dbReference>
<evidence type="ECO:0000313" key="8">
    <source>
        <dbReference type="EMBL" id="KAJ4923939.1"/>
    </source>
</evidence>
<dbReference type="AlphaFoldDB" id="A0AAD6F6W4"/>
<evidence type="ECO:0008006" key="10">
    <source>
        <dbReference type="Google" id="ProtNLM"/>
    </source>
</evidence>
<dbReference type="PANTHER" id="PTHR18945">
    <property type="entry name" value="NEUROTRANSMITTER GATED ION CHANNEL"/>
    <property type="match status" value="1"/>
</dbReference>
<feature type="non-terminal residue" evidence="8">
    <location>
        <position position="281"/>
    </location>
</feature>
<evidence type="ECO:0000259" key="7">
    <source>
        <dbReference type="Pfam" id="PF02932"/>
    </source>
</evidence>
<dbReference type="GO" id="GO:0016020">
    <property type="term" value="C:membrane"/>
    <property type="evidence" value="ECO:0007669"/>
    <property type="project" value="UniProtKB-SubCell"/>
</dbReference>
<reference evidence="8" key="1">
    <citation type="submission" date="2022-11" db="EMBL/GenBank/DDBJ databases">
        <title>Chromosome-level genome of Pogonophryne albipinna.</title>
        <authorList>
            <person name="Jo E."/>
        </authorList>
    </citation>
    <scope>NUCLEOTIDE SEQUENCE</scope>
    <source>
        <strain evidence="8">SGF0006</strain>
        <tissue evidence="8">Muscle</tissue>
    </source>
</reference>
<sequence>EKNKAVPNPFINIHSNGTVEHVRELMVVNTCRMKVCRFPFDVQSCDLSLKSIVYPVTNRPVPDCDQKQSVLIYSIRMRRRSPIFLANFLLPIMILFCLDLASFLMSDQGGEKVSFKVTLLLAVTVMQLFLNDVLPSSSDEVPLIVVFSIGMFCLMLISLLETILVMYLIEKDSASEESNADKGLSKDCGDEQGNYDGDVKKWTHCAGKVSDEPPTELLSVAEEGYLLSFNSGVSPLLGISSPLTQGGISSPLTQGGISSPLTQGGISSPLTQGYLLSFDSG</sequence>
<dbReference type="InterPro" id="IPR038050">
    <property type="entry name" value="Neuro_actylchol_rec"/>
</dbReference>
<dbReference type="InterPro" id="IPR036734">
    <property type="entry name" value="Neur_chan_lig-bd_sf"/>
</dbReference>